<accession>A0ABD3CN96</accession>
<dbReference type="GO" id="GO:0005576">
    <property type="term" value="C:extracellular region"/>
    <property type="evidence" value="ECO:0007669"/>
    <property type="project" value="UniProtKB-SubCell"/>
</dbReference>
<feature type="chain" id="PRO_5044530996" description="Epidermal patterning factor-like protein" evidence="7">
    <location>
        <begin position="25"/>
        <end position="106"/>
    </location>
</feature>
<dbReference type="Proteomes" id="UP001632038">
    <property type="component" value="Unassembled WGS sequence"/>
</dbReference>
<dbReference type="Pfam" id="PF17181">
    <property type="entry name" value="EPF"/>
    <property type="match status" value="1"/>
</dbReference>
<proteinExistence type="inferred from homology"/>
<keyword evidence="4 7" id="KW-0964">Secreted</keyword>
<dbReference type="EMBL" id="JAVIJP010000032">
    <property type="protein sequence ID" value="KAL3631113.1"/>
    <property type="molecule type" value="Genomic_DNA"/>
</dbReference>
<evidence type="ECO:0000256" key="3">
    <source>
        <dbReference type="ARBA" id="ARBA00022473"/>
    </source>
</evidence>
<dbReference type="PANTHER" id="PTHR33109:SF4">
    <property type="entry name" value="EPIDERMAL PATTERNING FACTOR-LIKE PROTEIN 6"/>
    <property type="match status" value="1"/>
</dbReference>
<evidence type="ECO:0000256" key="7">
    <source>
        <dbReference type="RuleBase" id="RU367102"/>
    </source>
</evidence>
<evidence type="ECO:0000313" key="8">
    <source>
        <dbReference type="EMBL" id="KAL3631113.1"/>
    </source>
</evidence>
<keyword evidence="6" id="KW-1015">Disulfide bond</keyword>
<comment type="similarity">
    <text evidence="2 7">Belongs to the plant cysteine rich small secretory peptide family. Epidermal patterning factor subfamily.</text>
</comment>
<keyword evidence="9" id="KW-1185">Reference proteome</keyword>
<reference evidence="9" key="1">
    <citation type="journal article" date="2024" name="IScience">
        <title>Strigolactones Initiate the Formation of Haustorium-like Structures in Castilleja.</title>
        <authorList>
            <person name="Buerger M."/>
            <person name="Peterson D."/>
            <person name="Chory J."/>
        </authorList>
    </citation>
    <scope>NUCLEOTIDE SEQUENCE [LARGE SCALE GENOMIC DNA]</scope>
</reference>
<dbReference type="PANTHER" id="PTHR33109">
    <property type="entry name" value="EPIDERMAL PATTERNING FACTOR-LIKE PROTEIN 4"/>
    <property type="match status" value="1"/>
</dbReference>
<comment type="subcellular location">
    <subcellularLocation>
        <location evidence="1 7">Secreted</location>
    </subcellularLocation>
</comment>
<name>A0ABD3CN96_9LAMI</name>
<gene>
    <name evidence="8" type="ORF">CASFOL_024097</name>
</gene>
<keyword evidence="3 7" id="KW-0217">Developmental protein</keyword>
<dbReference type="GO" id="GO:0010052">
    <property type="term" value="P:guard cell differentiation"/>
    <property type="evidence" value="ECO:0007669"/>
    <property type="project" value="UniProtKB-UniRule"/>
</dbReference>
<evidence type="ECO:0000256" key="4">
    <source>
        <dbReference type="ARBA" id="ARBA00022525"/>
    </source>
</evidence>
<protein>
    <recommendedName>
        <fullName evidence="7">Epidermal patterning factor-like protein</fullName>
    </recommendedName>
</protein>
<comment type="function">
    <text evidence="7">Controls stomatal patterning.</text>
</comment>
<dbReference type="InterPro" id="IPR039455">
    <property type="entry name" value="EPFL"/>
</dbReference>
<dbReference type="AlphaFoldDB" id="A0ABD3CN96"/>
<comment type="caution">
    <text evidence="8">The sequence shown here is derived from an EMBL/GenBank/DDBJ whole genome shotgun (WGS) entry which is preliminary data.</text>
</comment>
<evidence type="ECO:0000256" key="5">
    <source>
        <dbReference type="ARBA" id="ARBA00022729"/>
    </source>
</evidence>
<evidence type="ECO:0000256" key="6">
    <source>
        <dbReference type="ARBA" id="ARBA00023157"/>
    </source>
</evidence>
<keyword evidence="5 7" id="KW-0732">Signal</keyword>
<evidence type="ECO:0000256" key="2">
    <source>
        <dbReference type="ARBA" id="ARBA00008127"/>
    </source>
</evidence>
<sequence length="106" mass="11712">MGSLYSQRQLTLSFAIMAFLAVSAMHPTRQFSAGARNVKEEVAVRIIKAQPGLDGMVSVRPSCIGRCEKCTPCTPVLVSVPPKTNMPLEYYPETWKCKCGDKLYDP</sequence>
<evidence type="ECO:0000313" key="9">
    <source>
        <dbReference type="Proteomes" id="UP001632038"/>
    </source>
</evidence>
<feature type="signal peptide" evidence="7">
    <location>
        <begin position="1"/>
        <end position="24"/>
    </location>
</feature>
<organism evidence="8 9">
    <name type="scientific">Castilleja foliolosa</name>
    <dbReference type="NCBI Taxonomy" id="1961234"/>
    <lineage>
        <taxon>Eukaryota</taxon>
        <taxon>Viridiplantae</taxon>
        <taxon>Streptophyta</taxon>
        <taxon>Embryophyta</taxon>
        <taxon>Tracheophyta</taxon>
        <taxon>Spermatophyta</taxon>
        <taxon>Magnoliopsida</taxon>
        <taxon>eudicotyledons</taxon>
        <taxon>Gunneridae</taxon>
        <taxon>Pentapetalae</taxon>
        <taxon>asterids</taxon>
        <taxon>lamiids</taxon>
        <taxon>Lamiales</taxon>
        <taxon>Orobanchaceae</taxon>
        <taxon>Pedicularideae</taxon>
        <taxon>Castillejinae</taxon>
        <taxon>Castilleja</taxon>
    </lineage>
</organism>
<evidence type="ECO:0000256" key="1">
    <source>
        <dbReference type="ARBA" id="ARBA00004613"/>
    </source>
</evidence>